<keyword evidence="8" id="KW-0067">ATP-binding</keyword>
<evidence type="ECO:0000256" key="6">
    <source>
        <dbReference type="ARBA" id="ARBA00022741"/>
    </source>
</evidence>
<comment type="caution">
    <text evidence="15">The sequence shown here is derived from an EMBL/GenBank/DDBJ whole genome shotgun (WGS) entry which is preliminary data.</text>
</comment>
<evidence type="ECO:0000256" key="7">
    <source>
        <dbReference type="ARBA" id="ARBA00022777"/>
    </source>
</evidence>
<keyword evidence="10" id="KW-0072">Autophagy</keyword>
<protein>
    <recommendedName>
        <fullName evidence="2">non-specific serine/threonine protein kinase</fullName>
        <ecNumber evidence="2">2.7.11.1</ecNumber>
    </recommendedName>
    <alternativeName>
        <fullName evidence="11">Autophagy-related protein 1</fullName>
    </alternativeName>
</protein>
<dbReference type="PROSITE" id="PS00108">
    <property type="entry name" value="PROTEIN_KINASE_ST"/>
    <property type="match status" value="1"/>
</dbReference>
<comment type="subcellular location">
    <subcellularLocation>
        <location evidence="1">Preautophagosomal structure membrane</location>
        <topology evidence="1">Peripheral membrane protein</topology>
    </subcellularLocation>
</comment>
<evidence type="ECO:0000256" key="3">
    <source>
        <dbReference type="ARBA" id="ARBA00022448"/>
    </source>
</evidence>
<gene>
    <name evidence="15" type="ORF">B0H65DRAFT_431868</name>
</gene>
<dbReference type="InterPro" id="IPR011009">
    <property type="entry name" value="Kinase-like_dom_sf"/>
</dbReference>
<keyword evidence="7 15" id="KW-0418">Kinase</keyword>
<dbReference type="GO" id="GO:0005776">
    <property type="term" value="C:autophagosome"/>
    <property type="evidence" value="ECO:0007669"/>
    <property type="project" value="TreeGrafter"/>
</dbReference>
<dbReference type="AlphaFoldDB" id="A0AAE0MQG2"/>
<evidence type="ECO:0000256" key="12">
    <source>
        <dbReference type="ARBA" id="ARBA00047899"/>
    </source>
</evidence>
<dbReference type="InterPro" id="IPR000719">
    <property type="entry name" value="Prot_kinase_dom"/>
</dbReference>
<evidence type="ECO:0000256" key="13">
    <source>
        <dbReference type="ARBA" id="ARBA00048679"/>
    </source>
</evidence>
<dbReference type="PANTHER" id="PTHR24348:SF22">
    <property type="entry name" value="NON-SPECIFIC SERINE_THREONINE PROTEIN KINASE"/>
    <property type="match status" value="1"/>
</dbReference>
<keyword evidence="3" id="KW-0813">Transport</keyword>
<sequence length="287" mass="32303">MDPSSSTSLSDWKLDVRFEDGKRYHDMPEGTHCWEQVERLGEGTCGEVWKEQCLSDNFSSSSVFRAVKHIDKRRGRWTHTSKREIKALTTFSDNNVVEVSLEATRYRRDFQGAAGEPKEPEAASITGQIAQALLYMHSKNFIHRDLKPLNILVSHPGPAWHVKVADFGLTRDLSDGITGTHQIGTNGYMAPEMWDTSQSYTSAIDVWALGAITFCMLAGSPPFLNPMTLPDYRKDPTLFPTSRLRSSTEPCRGFITGAMAANPEERLTVEEALKHYWLSKSKNTVCR</sequence>
<comment type="catalytic activity">
    <reaction evidence="13">
        <text>L-seryl-[protein] + ATP = O-phospho-L-seryl-[protein] + ADP + H(+)</text>
        <dbReference type="Rhea" id="RHEA:17989"/>
        <dbReference type="Rhea" id="RHEA-COMP:9863"/>
        <dbReference type="Rhea" id="RHEA-COMP:11604"/>
        <dbReference type="ChEBI" id="CHEBI:15378"/>
        <dbReference type="ChEBI" id="CHEBI:29999"/>
        <dbReference type="ChEBI" id="CHEBI:30616"/>
        <dbReference type="ChEBI" id="CHEBI:83421"/>
        <dbReference type="ChEBI" id="CHEBI:456216"/>
        <dbReference type="EC" id="2.7.11.1"/>
    </reaction>
</comment>
<reference evidence="15" key="2">
    <citation type="submission" date="2023-06" db="EMBL/GenBank/DDBJ databases">
        <authorList>
            <consortium name="Lawrence Berkeley National Laboratory"/>
            <person name="Haridas S."/>
            <person name="Hensen N."/>
            <person name="Bonometti L."/>
            <person name="Westerberg I."/>
            <person name="Brannstrom I.O."/>
            <person name="Guillou S."/>
            <person name="Cros-Aarteil S."/>
            <person name="Calhoun S."/>
            <person name="Kuo A."/>
            <person name="Mondo S."/>
            <person name="Pangilinan J."/>
            <person name="Riley R."/>
            <person name="Labutti K."/>
            <person name="Andreopoulos B."/>
            <person name="Lipzen A."/>
            <person name="Chen C."/>
            <person name="Yanf M."/>
            <person name="Daum C."/>
            <person name="Ng V."/>
            <person name="Clum A."/>
            <person name="Steindorff A."/>
            <person name="Ohm R."/>
            <person name="Martin F."/>
            <person name="Silar P."/>
            <person name="Natvig D."/>
            <person name="Lalanne C."/>
            <person name="Gautier V."/>
            <person name="Ament-Velasquez S.L."/>
            <person name="Kruys A."/>
            <person name="Hutchinson M.I."/>
            <person name="Powell A.J."/>
            <person name="Barry K."/>
            <person name="Miller A.N."/>
            <person name="Grigoriev I.V."/>
            <person name="Debuchy R."/>
            <person name="Gladieux P."/>
            <person name="Thoren M.H."/>
            <person name="Johannesson H."/>
        </authorList>
    </citation>
    <scope>NUCLEOTIDE SEQUENCE</scope>
    <source>
        <strain evidence="15">CBS 560.94</strain>
    </source>
</reference>
<dbReference type="Pfam" id="PF00069">
    <property type="entry name" value="Pkinase"/>
    <property type="match status" value="1"/>
</dbReference>
<dbReference type="EMBL" id="JAUEPP010000006">
    <property type="protein sequence ID" value="KAK3340143.1"/>
    <property type="molecule type" value="Genomic_DNA"/>
</dbReference>
<dbReference type="GeneID" id="87862121"/>
<dbReference type="PROSITE" id="PS50011">
    <property type="entry name" value="PROTEIN_KINASE_DOM"/>
    <property type="match status" value="1"/>
</dbReference>
<keyword evidence="9" id="KW-0653">Protein transport</keyword>
<evidence type="ECO:0000256" key="5">
    <source>
        <dbReference type="ARBA" id="ARBA00022679"/>
    </source>
</evidence>
<evidence type="ECO:0000256" key="11">
    <source>
        <dbReference type="ARBA" id="ARBA00030237"/>
    </source>
</evidence>
<proteinExistence type="predicted"/>
<keyword evidence="5" id="KW-0808">Transferase</keyword>
<dbReference type="InterPro" id="IPR008271">
    <property type="entry name" value="Ser/Thr_kinase_AS"/>
</dbReference>
<feature type="domain" description="Protein kinase" evidence="14">
    <location>
        <begin position="34"/>
        <end position="278"/>
    </location>
</feature>
<dbReference type="SMART" id="SM00220">
    <property type="entry name" value="S_TKc"/>
    <property type="match status" value="1"/>
</dbReference>
<keyword evidence="4" id="KW-0723">Serine/threonine-protein kinase</keyword>
<dbReference type="GO" id="GO:0034045">
    <property type="term" value="C:phagophore assembly site membrane"/>
    <property type="evidence" value="ECO:0007669"/>
    <property type="project" value="UniProtKB-SubCell"/>
</dbReference>
<evidence type="ECO:0000256" key="9">
    <source>
        <dbReference type="ARBA" id="ARBA00022927"/>
    </source>
</evidence>
<reference evidence="15" key="1">
    <citation type="journal article" date="2023" name="Mol. Phylogenet. Evol.">
        <title>Genome-scale phylogeny and comparative genomics of the fungal order Sordariales.</title>
        <authorList>
            <person name="Hensen N."/>
            <person name="Bonometti L."/>
            <person name="Westerberg I."/>
            <person name="Brannstrom I.O."/>
            <person name="Guillou S."/>
            <person name="Cros-Aarteil S."/>
            <person name="Calhoun S."/>
            <person name="Haridas S."/>
            <person name="Kuo A."/>
            <person name="Mondo S."/>
            <person name="Pangilinan J."/>
            <person name="Riley R."/>
            <person name="LaButti K."/>
            <person name="Andreopoulos B."/>
            <person name="Lipzen A."/>
            <person name="Chen C."/>
            <person name="Yan M."/>
            <person name="Daum C."/>
            <person name="Ng V."/>
            <person name="Clum A."/>
            <person name="Steindorff A."/>
            <person name="Ohm R.A."/>
            <person name="Martin F."/>
            <person name="Silar P."/>
            <person name="Natvig D.O."/>
            <person name="Lalanne C."/>
            <person name="Gautier V."/>
            <person name="Ament-Velasquez S.L."/>
            <person name="Kruys A."/>
            <person name="Hutchinson M.I."/>
            <person name="Powell A.J."/>
            <person name="Barry K."/>
            <person name="Miller A.N."/>
            <person name="Grigoriev I.V."/>
            <person name="Debuchy R."/>
            <person name="Gladieux P."/>
            <person name="Hiltunen Thoren M."/>
            <person name="Johannesson H."/>
        </authorList>
    </citation>
    <scope>NUCLEOTIDE SEQUENCE</scope>
    <source>
        <strain evidence="15">CBS 560.94</strain>
    </source>
</reference>
<dbReference type="GO" id="GO:0005524">
    <property type="term" value="F:ATP binding"/>
    <property type="evidence" value="ECO:0007669"/>
    <property type="project" value="UniProtKB-KW"/>
</dbReference>
<evidence type="ECO:0000256" key="10">
    <source>
        <dbReference type="ARBA" id="ARBA00023006"/>
    </source>
</evidence>
<evidence type="ECO:0000313" key="16">
    <source>
        <dbReference type="Proteomes" id="UP001278500"/>
    </source>
</evidence>
<accession>A0AAE0MQG2</accession>
<evidence type="ECO:0000256" key="8">
    <source>
        <dbReference type="ARBA" id="ARBA00022840"/>
    </source>
</evidence>
<dbReference type="GO" id="GO:0015031">
    <property type="term" value="P:protein transport"/>
    <property type="evidence" value="ECO:0007669"/>
    <property type="project" value="UniProtKB-KW"/>
</dbReference>
<dbReference type="GO" id="GO:0010506">
    <property type="term" value="P:regulation of autophagy"/>
    <property type="evidence" value="ECO:0007669"/>
    <property type="project" value="InterPro"/>
</dbReference>
<dbReference type="RefSeq" id="XP_062679085.1">
    <property type="nucleotide sequence ID" value="XM_062824967.1"/>
</dbReference>
<evidence type="ECO:0000256" key="2">
    <source>
        <dbReference type="ARBA" id="ARBA00012513"/>
    </source>
</evidence>
<evidence type="ECO:0000256" key="1">
    <source>
        <dbReference type="ARBA" id="ARBA00004623"/>
    </source>
</evidence>
<comment type="catalytic activity">
    <reaction evidence="12">
        <text>L-threonyl-[protein] + ATP = O-phospho-L-threonyl-[protein] + ADP + H(+)</text>
        <dbReference type="Rhea" id="RHEA:46608"/>
        <dbReference type="Rhea" id="RHEA-COMP:11060"/>
        <dbReference type="Rhea" id="RHEA-COMP:11605"/>
        <dbReference type="ChEBI" id="CHEBI:15378"/>
        <dbReference type="ChEBI" id="CHEBI:30013"/>
        <dbReference type="ChEBI" id="CHEBI:30616"/>
        <dbReference type="ChEBI" id="CHEBI:61977"/>
        <dbReference type="ChEBI" id="CHEBI:456216"/>
        <dbReference type="EC" id="2.7.11.1"/>
    </reaction>
</comment>
<dbReference type="GO" id="GO:0000045">
    <property type="term" value="P:autophagosome assembly"/>
    <property type="evidence" value="ECO:0007669"/>
    <property type="project" value="TreeGrafter"/>
</dbReference>
<dbReference type="PANTHER" id="PTHR24348">
    <property type="entry name" value="SERINE/THREONINE-PROTEIN KINASE UNC-51-RELATED"/>
    <property type="match status" value="1"/>
</dbReference>
<dbReference type="SUPFAM" id="SSF56112">
    <property type="entry name" value="Protein kinase-like (PK-like)"/>
    <property type="match status" value="1"/>
</dbReference>
<keyword evidence="16" id="KW-1185">Reference proteome</keyword>
<name>A0AAE0MQG2_9PEZI</name>
<dbReference type="Gene3D" id="1.10.510.10">
    <property type="entry name" value="Transferase(Phosphotransferase) domain 1"/>
    <property type="match status" value="1"/>
</dbReference>
<organism evidence="15 16">
    <name type="scientific">Neurospora tetraspora</name>
    <dbReference type="NCBI Taxonomy" id="94610"/>
    <lineage>
        <taxon>Eukaryota</taxon>
        <taxon>Fungi</taxon>
        <taxon>Dikarya</taxon>
        <taxon>Ascomycota</taxon>
        <taxon>Pezizomycotina</taxon>
        <taxon>Sordariomycetes</taxon>
        <taxon>Sordariomycetidae</taxon>
        <taxon>Sordariales</taxon>
        <taxon>Sordariaceae</taxon>
        <taxon>Neurospora</taxon>
    </lineage>
</organism>
<dbReference type="InterPro" id="IPR045269">
    <property type="entry name" value="Atg1-like"/>
</dbReference>
<evidence type="ECO:0000256" key="4">
    <source>
        <dbReference type="ARBA" id="ARBA00022527"/>
    </source>
</evidence>
<evidence type="ECO:0000259" key="14">
    <source>
        <dbReference type="PROSITE" id="PS50011"/>
    </source>
</evidence>
<dbReference type="GO" id="GO:0004674">
    <property type="term" value="F:protein serine/threonine kinase activity"/>
    <property type="evidence" value="ECO:0007669"/>
    <property type="project" value="UniProtKB-KW"/>
</dbReference>
<keyword evidence="6" id="KW-0547">Nucleotide-binding</keyword>
<dbReference type="GO" id="GO:0005829">
    <property type="term" value="C:cytosol"/>
    <property type="evidence" value="ECO:0007669"/>
    <property type="project" value="TreeGrafter"/>
</dbReference>
<evidence type="ECO:0000313" key="15">
    <source>
        <dbReference type="EMBL" id="KAK3340143.1"/>
    </source>
</evidence>
<dbReference type="Proteomes" id="UP001278500">
    <property type="component" value="Unassembled WGS sequence"/>
</dbReference>
<dbReference type="Gene3D" id="3.30.200.20">
    <property type="entry name" value="Phosphorylase Kinase, domain 1"/>
    <property type="match status" value="1"/>
</dbReference>
<dbReference type="EC" id="2.7.11.1" evidence="2"/>